<keyword evidence="2" id="KW-1185">Reference proteome</keyword>
<accession>A0A9W6QZ93</accession>
<dbReference type="Proteomes" id="UP001165136">
    <property type="component" value="Unassembled WGS sequence"/>
</dbReference>
<dbReference type="EMBL" id="BSTI01000005">
    <property type="protein sequence ID" value="GLY66284.1"/>
    <property type="molecule type" value="Genomic_DNA"/>
</dbReference>
<sequence>MGSIVSVKLSVSLGEDDVAFIDEYAAQRSVGSRSAVLHRAIELLRASELESAYQAAWEEWAEDEAAAWEVTTGDGVAAG</sequence>
<evidence type="ECO:0000313" key="2">
    <source>
        <dbReference type="Proteomes" id="UP001165136"/>
    </source>
</evidence>
<evidence type="ECO:0008006" key="3">
    <source>
        <dbReference type="Google" id="ProtNLM"/>
    </source>
</evidence>
<comment type="caution">
    <text evidence="1">The sequence shown here is derived from an EMBL/GenBank/DDBJ whole genome shotgun (WGS) entry which is preliminary data.</text>
</comment>
<gene>
    <name evidence="1" type="ORF">Atai01_29030</name>
</gene>
<proteinExistence type="predicted"/>
<reference evidence="1" key="1">
    <citation type="submission" date="2023-03" db="EMBL/GenBank/DDBJ databases">
        <title>Amycolatopsis taiwanensis NBRC 103393.</title>
        <authorList>
            <person name="Ichikawa N."/>
            <person name="Sato H."/>
            <person name="Tonouchi N."/>
        </authorList>
    </citation>
    <scope>NUCLEOTIDE SEQUENCE</scope>
    <source>
        <strain evidence="1">NBRC 103393</strain>
    </source>
</reference>
<organism evidence="1 2">
    <name type="scientific">Amycolatopsis taiwanensis</name>
    <dbReference type="NCBI Taxonomy" id="342230"/>
    <lineage>
        <taxon>Bacteria</taxon>
        <taxon>Bacillati</taxon>
        <taxon>Actinomycetota</taxon>
        <taxon>Actinomycetes</taxon>
        <taxon>Pseudonocardiales</taxon>
        <taxon>Pseudonocardiaceae</taxon>
        <taxon>Amycolatopsis</taxon>
    </lineage>
</organism>
<name>A0A9W6QZ93_9PSEU</name>
<dbReference type="AlphaFoldDB" id="A0A9W6QZ93"/>
<protein>
    <recommendedName>
        <fullName evidence="3">Antitoxin</fullName>
    </recommendedName>
</protein>
<evidence type="ECO:0000313" key="1">
    <source>
        <dbReference type="EMBL" id="GLY66284.1"/>
    </source>
</evidence>